<proteinExistence type="inferred from homology"/>
<feature type="compositionally biased region" description="Polar residues" evidence="2">
    <location>
        <begin position="994"/>
        <end position="1010"/>
    </location>
</feature>
<feature type="region of interest" description="Disordered" evidence="2">
    <location>
        <begin position="1179"/>
        <end position="1201"/>
    </location>
</feature>
<feature type="region of interest" description="Disordered" evidence="2">
    <location>
        <begin position="135"/>
        <end position="155"/>
    </location>
</feature>
<feature type="region of interest" description="Disordered" evidence="2">
    <location>
        <begin position="231"/>
        <end position="453"/>
    </location>
</feature>
<feature type="compositionally biased region" description="Polar residues" evidence="2">
    <location>
        <begin position="1043"/>
        <end position="1059"/>
    </location>
</feature>
<sequence length="1319" mass="141371">MENILSSLNSLAETWLVFGSVSCHVDLHYTLLSGLGLLLVYVCYLVLKLAVPSLWKKKCTQKLQEKAEGARESQKGEGTFQRAEERRKMQTAQQSPLEEPYGATCRDRLLHPDPLFDVCHGTGCEVSHLPPQAALEDGGASHSRPASTAPAAGACDTANHRGCPVTPQGPLPLAPSVLRPKHFALLERWLSSSPPGSTPTSGPRFLRDPMLPHALVSVTLPTEGARGAEVALPGETARPPASRPSEVLANDPRTKGAGQASRPVTDPSQQRPAAGRLSPSDLGYPVNQHLPDSPASQASLQGDLPEPGHLLPPNPEALARLRGRDKKEGDFLTTKDKDENKEPFSKPSYLERLSWAKSRAKAQEPAASPSAGSKGPAASPSAGGKGPAASPSAGGKGPAASPSAGGKGEPVRLQAPHSEDEAEPKPAQLFWGPPSLHSEALPPPAMASCTHPSTFNSMAEASLADSSPPVTLSSAPLPVTKSQSQTWLQTLSQQPHSRLCDPPATGAPTHPQGHSPVPVLTLSPQSQIRICGVRFHRPQGEARPLGPLETQHLEYNVLKKEQERVWGLPSSVQKSRDTFCPSPPKLSLVSQPFKSHMPRPILLGDFPLTDELRKKLEHHLRKRLIQHRWGLPHRINESLSLMCPQSELVDFPESGRSCGLSWLSLSKDQESQDSHAIVLNGSGKFHSGALENHAREEAEVKGQTADSQDVGQKGHVQGNPEEAPGSSPQSDLKTDHEPCATSQSSLSKGSQCQKDFAVALEQHLDKKTREILEGQMPSTVKRSWRSVKVAGPPPETPPRLLKDLAPLAREEDPLKKHQHSLLISPSKEKMLEEHIKTFGKRMTFGLPQRVEESLESYKTRVEPPRSLSQFHAPSHADPAVDSVQSSRFLESSSTGRDGMQTLNFTPIQEVSLPASWPVSQVQPASENKEVFTDKGTAQSGRQSPELPMRPEDPTEERLASSTNAQGPQGERLSWRAGPMAEGSTEPLKGEPTKVLTSTQGPCSPGRDSTTCQPLQGMSAPYNPGTSDYKAQVSRGVVLHSESRPPSASGEMTSKCQGPSSGDMVASQVLRVHLPTAGVSMEPGRGPWFPAHESDKCQNQECPPAAKRESPLAAEAGKLGGGDAGLGTSQTRGKRRSVQARAPEETHGHTASPALSPKGQPPENHFTSQVKCFLQWMSPGQKHKGQERSLAKGSSPSPPVKVSSLIKGRCDFYRSIEAQKCVRDPGVILRKPLGHRHGTVIPCPQAPAPPPVGSGETQQKEQRRGSCCQAACSQVQKAESCSPGEGQTAPKRCGVAGKAEMVISPMRASQGIRVPPKSCL</sequence>
<feature type="compositionally biased region" description="Low complexity" evidence="2">
    <location>
        <begin position="365"/>
        <end position="404"/>
    </location>
</feature>
<dbReference type="Proteomes" id="UP000886700">
    <property type="component" value="Unplaced"/>
</dbReference>
<gene>
    <name evidence="5" type="primary">LOC121143695</name>
</gene>
<dbReference type="Pfam" id="PF14650">
    <property type="entry name" value="FAM75"/>
    <property type="match status" value="1"/>
</dbReference>
<feature type="region of interest" description="Disordered" evidence="2">
    <location>
        <begin position="918"/>
        <end position="1010"/>
    </location>
</feature>
<feature type="compositionally biased region" description="Basic and acidic residues" evidence="2">
    <location>
        <begin position="66"/>
        <end position="75"/>
    </location>
</feature>
<feature type="domain" description="SPATA31" evidence="3">
    <location>
        <begin position="418"/>
        <end position="784"/>
    </location>
</feature>
<name>A0ABM2YB63_MESAU</name>
<feature type="region of interest" description="Disordered" evidence="2">
    <location>
        <begin position="66"/>
        <end position="99"/>
    </location>
</feature>
<evidence type="ECO:0000256" key="1">
    <source>
        <dbReference type="ARBA" id="ARBA00035009"/>
    </source>
</evidence>
<organism evidence="4 5">
    <name type="scientific">Mesocricetus auratus</name>
    <name type="common">Golden hamster</name>
    <dbReference type="NCBI Taxonomy" id="10036"/>
    <lineage>
        <taxon>Eukaryota</taxon>
        <taxon>Metazoa</taxon>
        <taxon>Chordata</taxon>
        <taxon>Craniata</taxon>
        <taxon>Vertebrata</taxon>
        <taxon>Euteleostomi</taxon>
        <taxon>Mammalia</taxon>
        <taxon>Eutheria</taxon>
        <taxon>Euarchontoglires</taxon>
        <taxon>Glires</taxon>
        <taxon>Rodentia</taxon>
        <taxon>Myomorpha</taxon>
        <taxon>Muroidea</taxon>
        <taxon>Cricetidae</taxon>
        <taxon>Cricetinae</taxon>
        <taxon>Mesocricetus</taxon>
    </lineage>
</organism>
<evidence type="ECO:0000259" key="3">
    <source>
        <dbReference type="Pfam" id="PF14650"/>
    </source>
</evidence>
<accession>A0ABM2YB63</accession>
<feature type="compositionally biased region" description="Basic and acidic residues" evidence="2">
    <location>
        <begin position="325"/>
        <end position="344"/>
    </location>
</feature>
<feature type="compositionally biased region" description="Basic and acidic residues" evidence="2">
    <location>
        <begin position="948"/>
        <end position="958"/>
    </location>
</feature>
<dbReference type="RefSeq" id="XP_040612050.1">
    <property type="nucleotide sequence ID" value="XM_040756116.1"/>
</dbReference>
<keyword evidence="4" id="KW-1185">Reference proteome</keyword>
<feature type="region of interest" description="Disordered" evidence="2">
    <location>
        <begin position="696"/>
        <end position="751"/>
    </location>
</feature>
<feature type="region of interest" description="Disordered" evidence="2">
    <location>
        <begin position="492"/>
        <end position="516"/>
    </location>
</feature>
<dbReference type="InterPro" id="IPR039509">
    <property type="entry name" value="SPATA31"/>
</dbReference>
<feature type="region of interest" description="Disordered" evidence="2">
    <location>
        <begin position="1040"/>
        <end position="1061"/>
    </location>
</feature>
<evidence type="ECO:0000256" key="2">
    <source>
        <dbReference type="SAM" id="MobiDB-lite"/>
    </source>
</evidence>
<reference evidence="5" key="1">
    <citation type="submission" date="2025-08" db="UniProtKB">
        <authorList>
            <consortium name="RefSeq"/>
        </authorList>
    </citation>
    <scope>IDENTIFICATION</scope>
    <source>
        <tissue evidence="5">Liver</tissue>
    </source>
</reference>
<evidence type="ECO:0000313" key="4">
    <source>
        <dbReference type="Proteomes" id="UP000886700"/>
    </source>
</evidence>
<feature type="compositionally biased region" description="Polar residues" evidence="2">
    <location>
        <begin position="740"/>
        <end position="751"/>
    </location>
</feature>
<dbReference type="PANTHER" id="PTHR21859:SF63">
    <property type="entry name" value="SPERMATOGENESIS ASSOCIATED 31 SUBFAMILY D, MEMBER 1B"/>
    <property type="match status" value="1"/>
</dbReference>
<feature type="compositionally biased region" description="Polar residues" evidence="2">
    <location>
        <begin position="882"/>
        <end position="900"/>
    </location>
</feature>
<feature type="region of interest" description="Disordered" evidence="2">
    <location>
        <begin position="855"/>
        <end position="900"/>
    </location>
</feature>
<dbReference type="PANTHER" id="PTHR21859">
    <property type="entry name" value="ACROSOME-SPECIFIC PROTEIN"/>
    <property type="match status" value="1"/>
</dbReference>
<protein>
    <submittedName>
        <fullName evidence="5">Spermatogenesis-associated protein 31D1-like</fullName>
    </submittedName>
</protein>
<comment type="similarity">
    <text evidence="1">Belongs to the SPATA31 family.</text>
</comment>
<evidence type="ECO:0000313" key="5">
    <source>
        <dbReference type="RefSeq" id="XP_040612050.1"/>
    </source>
</evidence>
<dbReference type="GeneID" id="121143695"/>
<feature type="region of interest" description="Disordered" evidence="2">
    <location>
        <begin position="1077"/>
        <end position="1164"/>
    </location>
</feature>